<evidence type="ECO:0000256" key="7">
    <source>
        <dbReference type="ARBA" id="ARBA00023316"/>
    </source>
</evidence>
<dbReference type="SUPFAM" id="SSF55729">
    <property type="entry name" value="Acyl-CoA N-acyltransferases (Nat)"/>
    <property type="match status" value="2"/>
</dbReference>
<evidence type="ECO:0000313" key="8">
    <source>
        <dbReference type="EMBL" id="EGE54253.1"/>
    </source>
</evidence>
<gene>
    <name evidence="8" type="ORF">SPB_0563</name>
</gene>
<dbReference type="Pfam" id="PF02388">
    <property type="entry name" value="FemAB"/>
    <property type="match status" value="1"/>
</dbReference>
<evidence type="ECO:0000256" key="1">
    <source>
        <dbReference type="ARBA" id="ARBA00009943"/>
    </source>
</evidence>
<dbReference type="InterPro" id="IPR003447">
    <property type="entry name" value="FEMABX"/>
</dbReference>
<evidence type="ECO:0000313" key="9">
    <source>
        <dbReference type="Proteomes" id="UP000003732"/>
    </source>
</evidence>
<protein>
    <submittedName>
        <fullName evidence="8">FemAB family protein</fullName>
    </submittedName>
</protein>
<dbReference type="GO" id="GO:0008360">
    <property type="term" value="P:regulation of cell shape"/>
    <property type="evidence" value="ECO:0007669"/>
    <property type="project" value="UniProtKB-KW"/>
</dbReference>
<evidence type="ECO:0000256" key="6">
    <source>
        <dbReference type="ARBA" id="ARBA00023315"/>
    </source>
</evidence>
<dbReference type="Proteomes" id="UP000003732">
    <property type="component" value="Unassembled WGS sequence"/>
</dbReference>
<dbReference type="HOGENOM" id="CLU_048411_1_1_9"/>
<evidence type="ECO:0000256" key="2">
    <source>
        <dbReference type="ARBA" id="ARBA00022490"/>
    </source>
</evidence>
<evidence type="ECO:0000256" key="3">
    <source>
        <dbReference type="ARBA" id="ARBA00022679"/>
    </source>
</evidence>
<keyword evidence="7" id="KW-0961">Cell wall biogenesis/degradation</keyword>
<dbReference type="PANTHER" id="PTHR36174:SF2">
    <property type="entry name" value="AMINOACYLTRANSFERASE FEMA"/>
    <property type="match status" value="1"/>
</dbReference>
<dbReference type="GO" id="GO:0016755">
    <property type="term" value="F:aminoacyltransferase activity"/>
    <property type="evidence" value="ECO:0007669"/>
    <property type="project" value="InterPro"/>
</dbReference>
<dbReference type="EMBL" id="AEUT02000001">
    <property type="protein sequence ID" value="EGE54253.1"/>
    <property type="molecule type" value="Genomic_DNA"/>
</dbReference>
<dbReference type="GO" id="GO:0009252">
    <property type="term" value="P:peptidoglycan biosynthetic process"/>
    <property type="evidence" value="ECO:0007669"/>
    <property type="project" value="UniProtKB-KW"/>
</dbReference>
<keyword evidence="4" id="KW-0133">Cell shape</keyword>
<proteinExistence type="inferred from homology"/>
<accession>F1Z041</accession>
<dbReference type="eggNOG" id="COG2348">
    <property type="taxonomic scope" value="Bacteria"/>
</dbReference>
<dbReference type="Gene3D" id="3.40.630.30">
    <property type="match status" value="2"/>
</dbReference>
<dbReference type="InterPro" id="IPR016181">
    <property type="entry name" value="Acyl_CoA_acyltransferase"/>
</dbReference>
<dbReference type="AlphaFoldDB" id="F1Z041"/>
<comment type="caution">
    <text evidence="8">The sequence shown here is derived from an EMBL/GenBank/DDBJ whole genome shotgun (WGS) entry which is preliminary data.</text>
</comment>
<keyword evidence="3" id="KW-0808">Transferase</keyword>
<dbReference type="PANTHER" id="PTHR36174">
    <property type="entry name" value="LIPID II:GLYCINE GLYCYLTRANSFERASE"/>
    <property type="match status" value="1"/>
</dbReference>
<dbReference type="PROSITE" id="PS51191">
    <property type="entry name" value="FEMABX"/>
    <property type="match status" value="1"/>
</dbReference>
<comment type="similarity">
    <text evidence="1">Belongs to the FemABX family.</text>
</comment>
<name>F1Z041_9STRE</name>
<reference evidence="8 9" key="1">
    <citation type="submission" date="2011-02" db="EMBL/GenBank/DDBJ databases">
        <authorList>
            <person name="Stanhope M.J."/>
            <person name="Durkin A.S."/>
            <person name="Hostetler J."/>
            <person name="Kim M."/>
            <person name="Radune D."/>
            <person name="Singh I."/>
            <person name="Town C.D."/>
        </authorList>
    </citation>
    <scope>NUCLEOTIDE SEQUENCE [LARGE SCALE GENOMIC DNA]</scope>
    <source>
        <strain evidence="8 9">NCFD 2020</strain>
    </source>
</reference>
<dbReference type="Gene3D" id="1.20.58.90">
    <property type="match status" value="1"/>
</dbReference>
<evidence type="ECO:0000256" key="4">
    <source>
        <dbReference type="ARBA" id="ARBA00022960"/>
    </source>
</evidence>
<sequence length="443" mass="52324">MWIYYLLPTAIAFFYCTLKKGIMRFMKLINCKKEIFINLQEEFKWSNFLQSNEIYELQVSRNNYLFCERLALVENEEVVGLAVINYAKKWRYFKQALLIHGPLLKNGNSEQRYQQAIKLIEEHVRTKKALSLMIHPNQIRTHNNENLQVISQNNHAYINKFLLDKGYLNYYDTDFLLEGDNQNFIKDLRSYNSYKELVDSFSPVLIRNIKKSKEAYVKVRELDESEIYHFYQILAKTAKRRNFSIPDKQFFQQLKTNFGSRAKFMFAYLECKPYEKSLNDQIVDFTKRIAELKQKPDSKKRNVAIKNTKQKLNSYHKRLQDFHSFQINSDILPLSSYLFIEHGNQLLSYFGGNLVEYLVFGGATMINIEMLTYAVDHRIDYFNFGGTIETDKSKDGIGNFNYKKQFGGQLCQYWGSYTKGLTRVGNLAVWIKIKRLTNSKSND</sequence>
<organism evidence="8 9">
    <name type="scientific">Streptococcus parauberis NCFD 2020</name>
    <dbReference type="NCBI Taxonomy" id="873447"/>
    <lineage>
        <taxon>Bacteria</taxon>
        <taxon>Bacillati</taxon>
        <taxon>Bacillota</taxon>
        <taxon>Bacilli</taxon>
        <taxon>Lactobacillales</taxon>
        <taxon>Streptococcaceae</taxon>
        <taxon>Streptococcus</taxon>
    </lineage>
</organism>
<dbReference type="GO" id="GO:0071555">
    <property type="term" value="P:cell wall organization"/>
    <property type="evidence" value="ECO:0007669"/>
    <property type="project" value="UniProtKB-KW"/>
</dbReference>
<keyword evidence="2" id="KW-0963">Cytoplasm</keyword>
<keyword evidence="6" id="KW-0012">Acyltransferase</keyword>
<evidence type="ECO:0000256" key="5">
    <source>
        <dbReference type="ARBA" id="ARBA00022984"/>
    </source>
</evidence>
<dbReference type="InterPro" id="IPR050644">
    <property type="entry name" value="PG_Glycine_Bridge_Synth"/>
</dbReference>
<keyword evidence="5" id="KW-0573">Peptidoglycan synthesis</keyword>